<reference evidence="12" key="1">
    <citation type="submission" date="2021-05" db="EMBL/GenBank/DDBJ databases">
        <authorList>
            <person name="Tigano A."/>
        </authorList>
    </citation>
    <scope>NUCLEOTIDE SEQUENCE</scope>
</reference>
<dbReference type="Gene3D" id="3.30.160.60">
    <property type="entry name" value="Classic Zinc Finger"/>
    <property type="match status" value="2"/>
</dbReference>
<dbReference type="PANTHER" id="PTHR47772:SF13">
    <property type="entry name" value="GASTRULA ZINC FINGER PROTEIN XLCGF49.1-LIKE-RELATED"/>
    <property type="match status" value="1"/>
</dbReference>
<dbReference type="GO" id="GO:0003677">
    <property type="term" value="F:DNA binding"/>
    <property type="evidence" value="ECO:0007669"/>
    <property type="project" value="UniProtKB-KW"/>
</dbReference>
<evidence type="ECO:0000256" key="2">
    <source>
        <dbReference type="ARBA" id="ARBA00022723"/>
    </source>
</evidence>
<accession>A0A8S4BKU0</accession>
<dbReference type="PROSITE" id="PS00028">
    <property type="entry name" value="ZINC_FINGER_C2H2_1"/>
    <property type="match status" value="2"/>
</dbReference>
<organism evidence="12 13">
    <name type="scientific">Menidia menidia</name>
    <name type="common">Atlantic silverside</name>
    <dbReference type="NCBI Taxonomy" id="238744"/>
    <lineage>
        <taxon>Eukaryota</taxon>
        <taxon>Metazoa</taxon>
        <taxon>Chordata</taxon>
        <taxon>Craniata</taxon>
        <taxon>Vertebrata</taxon>
        <taxon>Euteleostomi</taxon>
        <taxon>Actinopterygii</taxon>
        <taxon>Neopterygii</taxon>
        <taxon>Teleostei</taxon>
        <taxon>Neoteleostei</taxon>
        <taxon>Acanthomorphata</taxon>
        <taxon>Ovalentaria</taxon>
        <taxon>Atherinomorphae</taxon>
        <taxon>Atheriniformes</taxon>
        <taxon>Atherinopsidae</taxon>
        <taxon>Menidiinae</taxon>
        <taxon>Menidia</taxon>
    </lineage>
</organism>
<evidence type="ECO:0000256" key="4">
    <source>
        <dbReference type="ARBA" id="ARBA00022771"/>
    </source>
</evidence>
<keyword evidence="13" id="KW-1185">Reference proteome</keyword>
<evidence type="ECO:0000313" key="13">
    <source>
        <dbReference type="Proteomes" id="UP000677803"/>
    </source>
</evidence>
<sequence>MHLANAALQHLFVRKSFRPFKCSHCGKAFREKEKLDVHVRVHGREASAFSCHICSQGFISDAALEEHLLLHAETRSYSCLLCPESFERLEVLREHVEVVLLRVEVSPGGSAPCGGFSRSVGGFFTCVDPGVVPEDSDTWMCCTWMECWL</sequence>
<evidence type="ECO:0000256" key="3">
    <source>
        <dbReference type="ARBA" id="ARBA00022737"/>
    </source>
</evidence>
<evidence type="ECO:0000256" key="8">
    <source>
        <dbReference type="ARBA" id="ARBA00023163"/>
    </source>
</evidence>
<evidence type="ECO:0000256" key="10">
    <source>
        <dbReference type="PROSITE-ProRule" id="PRU00042"/>
    </source>
</evidence>
<dbReference type="PROSITE" id="PS50157">
    <property type="entry name" value="ZINC_FINGER_C2H2_2"/>
    <property type="match status" value="2"/>
</dbReference>
<dbReference type="Pfam" id="PF00096">
    <property type="entry name" value="zf-C2H2"/>
    <property type="match status" value="1"/>
</dbReference>
<evidence type="ECO:0000256" key="7">
    <source>
        <dbReference type="ARBA" id="ARBA00023125"/>
    </source>
</evidence>
<dbReference type="EMBL" id="CAJRST010036622">
    <property type="protein sequence ID" value="CAG5988299.1"/>
    <property type="molecule type" value="Genomic_DNA"/>
</dbReference>
<keyword evidence="6" id="KW-0805">Transcription regulation</keyword>
<keyword evidence="3" id="KW-0677">Repeat</keyword>
<evidence type="ECO:0000256" key="1">
    <source>
        <dbReference type="ARBA" id="ARBA00004123"/>
    </source>
</evidence>
<keyword evidence="9" id="KW-0539">Nucleus</keyword>
<dbReference type="GO" id="GO:0008270">
    <property type="term" value="F:zinc ion binding"/>
    <property type="evidence" value="ECO:0007669"/>
    <property type="project" value="UniProtKB-KW"/>
</dbReference>
<dbReference type="InterPro" id="IPR036236">
    <property type="entry name" value="Znf_C2H2_sf"/>
</dbReference>
<evidence type="ECO:0000313" key="12">
    <source>
        <dbReference type="EMBL" id="CAG5988299.1"/>
    </source>
</evidence>
<dbReference type="SMART" id="SM00355">
    <property type="entry name" value="ZnF_C2H2"/>
    <property type="match status" value="3"/>
</dbReference>
<comment type="caution">
    <text evidence="12">The sequence shown here is derived from an EMBL/GenBank/DDBJ whole genome shotgun (WGS) entry which is preliminary data.</text>
</comment>
<gene>
    <name evidence="12" type="ORF">MMEN_LOCUS17091</name>
</gene>
<keyword evidence="5" id="KW-0862">Zinc</keyword>
<evidence type="ECO:0000256" key="5">
    <source>
        <dbReference type="ARBA" id="ARBA00022833"/>
    </source>
</evidence>
<dbReference type="GO" id="GO:0005634">
    <property type="term" value="C:nucleus"/>
    <property type="evidence" value="ECO:0007669"/>
    <property type="project" value="UniProtKB-SubCell"/>
</dbReference>
<evidence type="ECO:0000256" key="9">
    <source>
        <dbReference type="ARBA" id="ARBA00023242"/>
    </source>
</evidence>
<keyword evidence="2" id="KW-0479">Metal-binding</keyword>
<keyword evidence="4 10" id="KW-0863">Zinc-finger</keyword>
<dbReference type="InterPro" id="IPR050636">
    <property type="entry name" value="C2H2-ZF_domain-containing"/>
</dbReference>
<dbReference type="FunFam" id="3.30.160.60:FF:000287">
    <property type="entry name" value="PR domain zinc finger protein 10"/>
    <property type="match status" value="1"/>
</dbReference>
<dbReference type="PANTHER" id="PTHR47772">
    <property type="entry name" value="ZINC FINGER PROTEIN 200"/>
    <property type="match status" value="1"/>
</dbReference>
<evidence type="ECO:0000256" key="6">
    <source>
        <dbReference type="ARBA" id="ARBA00023015"/>
    </source>
</evidence>
<evidence type="ECO:0000259" key="11">
    <source>
        <dbReference type="PROSITE" id="PS50157"/>
    </source>
</evidence>
<dbReference type="AlphaFoldDB" id="A0A8S4BKU0"/>
<comment type="subcellular location">
    <subcellularLocation>
        <location evidence="1">Nucleus</location>
    </subcellularLocation>
</comment>
<name>A0A8S4BKU0_9TELE</name>
<feature type="domain" description="C2H2-type" evidence="11">
    <location>
        <begin position="49"/>
        <end position="76"/>
    </location>
</feature>
<feature type="domain" description="C2H2-type" evidence="11">
    <location>
        <begin position="20"/>
        <end position="47"/>
    </location>
</feature>
<dbReference type="Proteomes" id="UP000677803">
    <property type="component" value="Unassembled WGS sequence"/>
</dbReference>
<dbReference type="OrthoDB" id="3535323at2759"/>
<dbReference type="InterPro" id="IPR013087">
    <property type="entry name" value="Znf_C2H2_type"/>
</dbReference>
<proteinExistence type="predicted"/>
<protein>
    <submittedName>
        <fullName evidence="12">(Atlantic silverside) hypothetical protein</fullName>
    </submittedName>
</protein>
<keyword evidence="8" id="KW-0804">Transcription</keyword>
<keyword evidence="7" id="KW-0238">DNA-binding</keyword>
<dbReference type="SUPFAM" id="SSF57667">
    <property type="entry name" value="beta-beta-alpha zinc fingers"/>
    <property type="match status" value="2"/>
</dbReference>